<organism evidence="1">
    <name type="scientific">Octopus bimaculoides</name>
    <name type="common">California two-spotted octopus</name>
    <dbReference type="NCBI Taxonomy" id="37653"/>
    <lineage>
        <taxon>Eukaryota</taxon>
        <taxon>Metazoa</taxon>
        <taxon>Spiralia</taxon>
        <taxon>Lophotrochozoa</taxon>
        <taxon>Mollusca</taxon>
        <taxon>Cephalopoda</taxon>
        <taxon>Coleoidea</taxon>
        <taxon>Octopodiformes</taxon>
        <taxon>Octopoda</taxon>
        <taxon>Incirrata</taxon>
        <taxon>Octopodidae</taxon>
        <taxon>Octopus</taxon>
    </lineage>
</organism>
<dbReference type="AlphaFoldDB" id="A0A0L8HAL5"/>
<reference evidence="1" key="1">
    <citation type="submission" date="2015-07" db="EMBL/GenBank/DDBJ databases">
        <title>MeaNS - Measles Nucleotide Surveillance Program.</title>
        <authorList>
            <person name="Tran T."/>
            <person name="Druce J."/>
        </authorList>
    </citation>
    <scope>NUCLEOTIDE SEQUENCE</scope>
    <source>
        <strain evidence="1">UCB-OBI-ISO-001</strain>
        <tissue evidence="1">Gonad</tissue>
    </source>
</reference>
<accession>A0A0L8HAL5</accession>
<protein>
    <submittedName>
        <fullName evidence="1">Uncharacterized protein</fullName>
    </submittedName>
</protein>
<evidence type="ECO:0000313" key="1">
    <source>
        <dbReference type="EMBL" id="KOF85815.1"/>
    </source>
</evidence>
<sequence>MITTDTINGQCIYTHTLDTLQPDKECTGRYIKLYESNINKSNLNEILSFHFNPGTKFANQKKRVHC</sequence>
<gene>
    <name evidence="1" type="ORF">OCBIM_22019694mg</name>
</gene>
<dbReference type="EMBL" id="KQ418800">
    <property type="protein sequence ID" value="KOF85815.1"/>
    <property type="molecule type" value="Genomic_DNA"/>
</dbReference>
<name>A0A0L8HAL5_OCTBM</name>
<proteinExistence type="predicted"/>